<reference evidence="2" key="1">
    <citation type="submission" date="2017-11" db="EMBL/GenBank/DDBJ databases">
        <authorList>
            <person name="Lima N.C."/>
            <person name="Parody-Merino A.M."/>
            <person name="Battley P.F."/>
            <person name="Fidler A.E."/>
            <person name="Prosdocimi F."/>
        </authorList>
    </citation>
    <scope>NUCLEOTIDE SEQUENCE [LARGE SCALE GENOMIC DNA]</scope>
</reference>
<accession>A0A2I0TC21</accession>
<keyword evidence="2" id="KW-1185">Reference proteome</keyword>
<proteinExistence type="predicted"/>
<evidence type="ECO:0000313" key="1">
    <source>
        <dbReference type="EMBL" id="PKU31350.1"/>
    </source>
</evidence>
<dbReference type="Proteomes" id="UP000233556">
    <property type="component" value="Unassembled WGS sequence"/>
</dbReference>
<dbReference type="EMBL" id="KZ512942">
    <property type="protein sequence ID" value="PKU31350.1"/>
    <property type="molecule type" value="Genomic_DNA"/>
</dbReference>
<evidence type="ECO:0000313" key="2">
    <source>
        <dbReference type="Proteomes" id="UP000233556"/>
    </source>
</evidence>
<protein>
    <submittedName>
        <fullName evidence="1">Uncharacterized protein</fullName>
    </submittedName>
</protein>
<dbReference type="AlphaFoldDB" id="A0A2I0TC21"/>
<name>A0A2I0TC21_LIMLA</name>
<sequence length="159" mass="17480">MCKLITRKTSCEENEEGCSFILARASSLSAGHSEDIQAKMDFISLKAPLKPCMTTKDTVHVERGERVHHPPANAADAAALQSKTYLTVHVSVKDNDVSYVTQPWSYCKCVVMPEIDPPDAWARAGTTRRSVFALGVEFSVALSQLRITTPEAPADRELM</sequence>
<organism evidence="1 2">
    <name type="scientific">Limosa lapponica baueri</name>
    <dbReference type="NCBI Taxonomy" id="1758121"/>
    <lineage>
        <taxon>Eukaryota</taxon>
        <taxon>Metazoa</taxon>
        <taxon>Chordata</taxon>
        <taxon>Craniata</taxon>
        <taxon>Vertebrata</taxon>
        <taxon>Euteleostomi</taxon>
        <taxon>Archelosauria</taxon>
        <taxon>Archosauria</taxon>
        <taxon>Dinosauria</taxon>
        <taxon>Saurischia</taxon>
        <taxon>Theropoda</taxon>
        <taxon>Coelurosauria</taxon>
        <taxon>Aves</taxon>
        <taxon>Neognathae</taxon>
        <taxon>Neoaves</taxon>
        <taxon>Charadriiformes</taxon>
        <taxon>Scolopacidae</taxon>
        <taxon>Limosa</taxon>
    </lineage>
</organism>
<reference evidence="2" key="2">
    <citation type="submission" date="2017-12" db="EMBL/GenBank/DDBJ databases">
        <title>Genome sequence of the Bar-tailed Godwit (Limosa lapponica baueri).</title>
        <authorList>
            <person name="Lima N.C.B."/>
            <person name="Parody-Merino A.M."/>
            <person name="Battley P.F."/>
            <person name="Fidler A.E."/>
            <person name="Prosdocimi F."/>
        </authorList>
    </citation>
    <scope>NUCLEOTIDE SEQUENCE [LARGE SCALE GENOMIC DNA]</scope>
</reference>
<gene>
    <name evidence="1" type="ORF">llap_18345</name>
</gene>